<organism evidence="6 7">
    <name type="scientific">Paenibacillus hemerocallicola</name>
    <dbReference type="NCBI Taxonomy" id="1172614"/>
    <lineage>
        <taxon>Bacteria</taxon>
        <taxon>Bacillati</taxon>
        <taxon>Bacillota</taxon>
        <taxon>Bacilli</taxon>
        <taxon>Bacillales</taxon>
        <taxon>Paenibacillaceae</taxon>
        <taxon>Paenibacillus</taxon>
    </lineage>
</organism>
<feature type="domain" description="HTH araC/xylS-type" evidence="5">
    <location>
        <begin position="651"/>
        <end position="750"/>
    </location>
</feature>
<dbReference type="InterPro" id="IPR041522">
    <property type="entry name" value="CdaR_GGDEF"/>
</dbReference>
<keyword evidence="4" id="KW-0472">Membrane</keyword>
<reference evidence="6 7" key="1">
    <citation type="submission" date="2019-05" db="EMBL/GenBank/DDBJ databases">
        <title>We sequenced the genome of Paenibacillus hemerocallicola KCTC 33185 for further insight into its adaptation and study the phylogeny of Paenibacillus.</title>
        <authorList>
            <person name="Narsing Rao M.P."/>
        </authorList>
    </citation>
    <scope>NUCLEOTIDE SEQUENCE [LARGE SCALE GENOMIC DNA]</scope>
    <source>
        <strain evidence="6 7">KCTC 33185</strain>
    </source>
</reference>
<evidence type="ECO:0000313" key="6">
    <source>
        <dbReference type="EMBL" id="TNJ62678.1"/>
    </source>
</evidence>
<dbReference type="SUPFAM" id="SSF46689">
    <property type="entry name" value="Homeodomain-like"/>
    <property type="match status" value="2"/>
</dbReference>
<comment type="caution">
    <text evidence="6">The sequence shown here is derived from an EMBL/GenBank/DDBJ whole genome shotgun (WGS) entry which is preliminary data.</text>
</comment>
<evidence type="ECO:0000256" key="1">
    <source>
        <dbReference type="ARBA" id="ARBA00023015"/>
    </source>
</evidence>
<accession>A0A5C4T0P4</accession>
<dbReference type="SMART" id="SM00342">
    <property type="entry name" value="HTH_ARAC"/>
    <property type="match status" value="1"/>
</dbReference>
<dbReference type="Gene3D" id="1.10.10.60">
    <property type="entry name" value="Homeodomain-like"/>
    <property type="match status" value="2"/>
</dbReference>
<evidence type="ECO:0000256" key="2">
    <source>
        <dbReference type="ARBA" id="ARBA00023125"/>
    </source>
</evidence>
<dbReference type="PANTHER" id="PTHR43280">
    <property type="entry name" value="ARAC-FAMILY TRANSCRIPTIONAL REGULATOR"/>
    <property type="match status" value="1"/>
</dbReference>
<keyword evidence="2" id="KW-0238">DNA-binding</keyword>
<feature type="transmembrane region" description="Helical" evidence="4">
    <location>
        <begin position="270"/>
        <end position="291"/>
    </location>
</feature>
<keyword evidence="4" id="KW-1133">Transmembrane helix</keyword>
<evidence type="ECO:0000259" key="5">
    <source>
        <dbReference type="PROSITE" id="PS01124"/>
    </source>
</evidence>
<dbReference type="InterPro" id="IPR018062">
    <property type="entry name" value="HTH_AraC-typ_CS"/>
</dbReference>
<dbReference type="InterPro" id="IPR020449">
    <property type="entry name" value="Tscrpt_reg_AraC-type_HTH"/>
</dbReference>
<evidence type="ECO:0000256" key="3">
    <source>
        <dbReference type="ARBA" id="ARBA00023163"/>
    </source>
</evidence>
<gene>
    <name evidence="6" type="ORF">FE784_29565</name>
</gene>
<keyword evidence="3" id="KW-0804">Transcription</keyword>
<dbReference type="GO" id="GO:0003700">
    <property type="term" value="F:DNA-binding transcription factor activity"/>
    <property type="evidence" value="ECO:0007669"/>
    <property type="project" value="InterPro"/>
</dbReference>
<dbReference type="OrthoDB" id="1877256at2"/>
<dbReference type="PANTHER" id="PTHR43280:SF10">
    <property type="entry name" value="REGULATORY PROTEIN POCR"/>
    <property type="match status" value="1"/>
</dbReference>
<dbReference type="Proteomes" id="UP000307943">
    <property type="component" value="Unassembled WGS sequence"/>
</dbReference>
<dbReference type="Pfam" id="PF12833">
    <property type="entry name" value="HTH_18"/>
    <property type="match status" value="1"/>
</dbReference>
<dbReference type="EMBL" id="VDCQ01000055">
    <property type="protein sequence ID" value="TNJ62678.1"/>
    <property type="molecule type" value="Genomic_DNA"/>
</dbReference>
<evidence type="ECO:0000256" key="4">
    <source>
        <dbReference type="SAM" id="Phobius"/>
    </source>
</evidence>
<dbReference type="RefSeq" id="WP_139605865.1">
    <property type="nucleotide sequence ID" value="NZ_VDCQ01000055.1"/>
</dbReference>
<dbReference type="PRINTS" id="PR00032">
    <property type="entry name" value="HTHARAC"/>
</dbReference>
<keyword evidence="1" id="KW-0805">Transcription regulation</keyword>
<dbReference type="Pfam" id="PF17853">
    <property type="entry name" value="GGDEF_2"/>
    <property type="match status" value="1"/>
</dbReference>
<evidence type="ECO:0000313" key="7">
    <source>
        <dbReference type="Proteomes" id="UP000307943"/>
    </source>
</evidence>
<dbReference type="InterPro" id="IPR009057">
    <property type="entry name" value="Homeodomain-like_sf"/>
</dbReference>
<dbReference type="GO" id="GO:0043565">
    <property type="term" value="F:sequence-specific DNA binding"/>
    <property type="evidence" value="ECO:0007669"/>
    <property type="project" value="InterPro"/>
</dbReference>
<keyword evidence="4" id="KW-0812">Transmembrane</keyword>
<sequence length="755" mass="85936">MRKKSGFHRLLLSYLPVFFVIILTLLLLAYLSLSEMSQRSASKANMLLSHNISQTIDDALRSLDELVNNELRGNDAIKSFFTPVPAADRQQTDYEAAAAMSEMLRKHPILHSMYLYRTSDAKVLTPSSLIPLGQFGDKQFIGANISTLTPLRWEKKRTYMEQPDAKGVSVVSLVKIANLSDRSLMVIHVKTDALSDMIAKMSESKLNFVELVDGDGKLIASKRLADSADGRGETPDPGKELSFVRSEYTGWSVRSGIYNSSILDWVSSLFYVWISFGFAVIVLGAVWLFFVTRRNFRPIESVASRIEAFARQKSEQLRIEEKPDEFKYIEAAIEQLLDQHSLMQVRHEENIVYRRRHVFLHLLEDEHYAGRAEHAMPSELSLLGLEAPIGGVIAALIEIDQFHEFAGRYDRRDQHLLKQVLSNVAKEIAESASVRPCSEWVSPHQMGFIFHLDKLDEPDELERAAVGVLEKMRAWIEHNLSFTVTASIGGSCDGLDGLPDSYRRAQQMLGYKSSLGTNRLIVPADIAQPHGEMFKRLQDIRLICQAFRSGDPDWAERLNELYLSVREALFTRDDLFHLFNMLTVHLHREMMELPGEFQDIWYKGFGRRLDGIPERHETLDGMYAELDGLLQEAFGQMKAIREARSAHQTLQNVKAYIEERYGDPELSQAQVSSEFGYNASYFSRIFKESFGVKFIDYVTRIRMDKAVELLRETSTPVQDIAEMVGYTNALSFIRAFKKHTGTTPGNYRKESPDAL</sequence>
<dbReference type="InterPro" id="IPR018060">
    <property type="entry name" value="HTH_AraC"/>
</dbReference>
<dbReference type="PROSITE" id="PS01124">
    <property type="entry name" value="HTH_ARAC_FAMILY_2"/>
    <property type="match status" value="1"/>
</dbReference>
<dbReference type="PROSITE" id="PS00041">
    <property type="entry name" value="HTH_ARAC_FAMILY_1"/>
    <property type="match status" value="1"/>
</dbReference>
<feature type="transmembrane region" description="Helical" evidence="4">
    <location>
        <begin position="12"/>
        <end position="33"/>
    </location>
</feature>
<dbReference type="AlphaFoldDB" id="A0A5C4T0P4"/>
<name>A0A5C4T0P4_9BACL</name>
<protein>
    <submittedName>
        <fullName evidence="6">Helix-turn-helix transcriptional regulator</fullName>
    </submittedName>
</protein>
<keyword evidence="7" id="KW-1185">Reference proteome</keyword>
<proteinExistence type="predicted"/>